<dbReference type="Proteomes" id="UP000308600">
    <property type="component" value="Unassembled WGS sequence"/>
</dbReference>
<keyword evidence="1" id="KW-0808">Transferase</keyword>
<keyword evidence="1" id="KW-0328">Glycosyltransferase</keyword>
<protein>
    <submittedName>
        <fullName evidence="1">Nicotinate phosphoribosyltransferase</fullName>
    </submittedName>
</protein>
<organism evidence="1 2">
    <name type="scientific">Pluteus cervinus</name>
    <dbReference type="NCBI Taxonomy" id="181527"/>
    <lineage>
        <taxon>Eukaryota</taxon>
        <taxon>Fungi</taxon>
        <taxon>Dikarya</taxon>
        <taxon>Basidiomycota</taxon>
        <taxon>Agaricomycotina</taxon>
        <taxon>Agaricomycetes</taxon>
        <taxon>Agaricomycetidae</taxon>
        <taxon>Agaricales</taxon>
        <taxon>Pluteineae</taxon>
        <taxon>Pluteaceae</taxon>
        <taxon>Pluteus</taxon>
    </lineage>
</organism>
<reference evidence="1 2" key="1">
    <citation type="journal article" date="2019" name="Nat. Ecol. Evol.">
        <title>Megaphylogeny resolves global patterns of mushroom evolution.</title>
        <authorList>
            <person name="Varga T."/>
            <person name="Krizsan K."/>
            <person name="Foldi C."/>
            <person name="Dima B."/>
            <person name="Sanchez-Garcia M."/>
            <person name="Sanchez-Ramirez S."/>
            <person name="Szollosi G.J."/>
            <person name="Szarkandi J.G."/>
            <person name="Papp V."/>
            <person name="Albert L."/>
            <person name="Andreopoulos W."/>
            <person name="Angelini C."/>
            <person name="Antonin V."/>
            <person name="Barry K.W."/>
            <person name="Bougher N.L."/>
            <person name="Buchanan P."/>
            <person name="Buyck B."/>
            <person name="Bense V."/>
            <person name="Catcheside P."/>
            <person name="Chovatia M."/>
            <person name="Cooper J."/>
            <person name="Damon W."/>
            <person name="Desjardin D."/>
            <person name="Finy P."/>
            <person name="Geml J."/>
            <person name="Haridas S."/>
            <person name="Hughes K."/>
            <person name="Justo A."/>
            <person name="Karasinski D."/>
            <person name="Kautmanova I."/>
            <person name="Kiss B."/>
            <person name="Kocsube S."/>
            <person name="Kotiranta H."/>
            <person name="LaButti K.M."/>
            <person name="Lechner B.E."/>
            <person name="Liimatainen K."/>
            <person name="Lipzen A."/>
            <person name="Lukacs Z."/>
            <person name="Mihaltcheva S."/>
            <person name="Morgado L.N."/>
            <person name="Niskanen T."/>
            <person name="Noordeloos M.E."/>
            <person name="Ohm R.A."/>
            <person name="Ortiz-Santana B."/>
            <person name="Ovrebo C."/>
            <person name="Racz N."/>
            <person name="Riley R."/>
            <person name="Savchenko A."/>
            <person name="Shiryaev A."/>
            <person name="Soop K."/>
            <person name="Spirin V."/>
            <person name="Szebenyi C."/>
            <person name="Tomsovsky M."/>
            <person name="Tulloss R.E."/>
            <person name="Uehling J."/>
            <person name="Grigoriev I.V."/>
            <person name="Vagvolgyi C."/>
            <person name="Papp T."/>
            <person name="Martin F.M."/>
            <person name="Miettinen O."/>
            <person name="Hibbett D.S."/>
            <person name="Nagy L.G."/>
        </authorList>
    </citation>
    <scope>NUCLEOTIDE SEQUENCE [LARGE SCALE GENOMIC DNA]</scope>
    <source>
        <strain evidence="1 2">NL-1719</strain>
    </source>
</reference>
<dbReference type="EMBL" id="ML208315">
    <property type="protein sequence ID" value="TFK70289.1"/>
    <property type="molecule type" value="Genomic_DNA"/>
</dbReference>
<keyword evidence="2" id="KW-1185">Reference proteome</keyword>
<proteinExistence type="predicted"/>
<gene>
    <name evidence="1" type="ORF">BDN72DRAFT_839144</name>
</gene>
<accession>A0ACD3AY72</accession>
<evidence type="ECO:0000313" key="1">
    <source>
        <dbReference type="EMBL" id="TFK70289.1"/>
    </source>
</evidence>
<sequence length="417" mass="47005">MAAPYLNLAVPKSILDTDLYKFTMQQAVFHYFPDVHATYQFKNRNSNVLFSRQCFERFRAAVAEFTNLSLSSSEHEWMKQAFPFFSDSYLSYLAAYRYKPEQLQITFVPRTDDGLLGSIEIQASGPWVETICWEVPLMACLSETYFQTVATDWDYQGQSEGAFQKAEALLSAGCVFSEFGTRRRRSYQTQDIVIQSLIRASQSLPGQGKLAGTSNVHFAHKYNIPAIGTIAHEWFMGVAALKGYEQANVSALHLWENLYSDAALIALTDTFSTDVFFKDFVSDPDRVERWAGLRQDSGDPFAFAPRAISMYRAAGVDPQYKQIIFSDALDIEKCIRLQDQCNTLGLYKVSFGIGTFLTNDFRTLSSGRTEKSKALNIVIKLSSVDQKPCVKLSDDLTKNTGDKSTVEHVKRVYGLPV</sequence>
<name>A0ACD3AY72_9AGAR</name>
<evidence type="ECO:0000313" key="2">
    <source>
        <dbReference type="Proteomes" id="UP000308600"/>
    </source>
</evidence>